<evidence type="ECO:0000313" key="2">
    <source>
        <dbReference type="Proteomes" id="UP000016587"/>
    </source>
</evidence>
<keyword evidence="2" id="KW-1185">Reference proteome</keyword>
<name>T2GC71_MEGG1</name>
<proteinExistence type="predicted"/>
<dbReference type="RefSeq" id="WP_021760671.1">
    <property type="nucleotide sequence ID" value="NC_022444.1"/>
</dbReference>
<reference evidence="2" key="2">
    <citation type="submission" date="2013-07" db="EMBL/GenBank/DDBJ databases">
        <authorList>
            <person name="Morais-Silva F.O."/>
            <person name="Rezende A.M."/>
            <person name="Pimentel C."/>
            <person name="Resende D.M."/>
            <person name="Santos C.I."/>
            <person name="Clemente C."/>
            <person name="de Oliveira L.M."/>
            <person name="da Silva S.M."/>
            <person name="Costa D.A."/>
            <person name="Varela-Raposo A."/>
            <person name="Horacio E.C.A."/>
            <person name="Matos M."/>
            <person name="Flores O."/>
            <person name="Ruiz J.C."/>
            <person name="Rodrigues-Pousada C."/>
        </authorList>
    </citation>
    <scope>NUCLEOTIDE SEQUENCE [LARGE SCALE GENOMIC DNA]</scope>
    <source>
        <strain evidence="2">ATCC 19364 / DSM 1382 / NCIMB 9332 / VKM B-1759</strain>
    </source>
</reference>
<gene>
    <name evidence="1" type="ORF">DGI_2000</name>
</gene>
<dbReference type="EMBL" id="CP006585">
    <property type="protein sequence ID" value="AGW13774.1"/>
    <property type="molecule type" value="Genomic_DNA"/>
</dbReference>
<dbReference type="HOGENOM" id="CLU_2616228_0_0_7"/>
<dbReference type="Proteomes" id="UP000016587">
    <property type="component" value="Chromosome"/>
</dbReference>
<sequence length="78" mass="8738">MNLPAICRNRKNGKRYRAFNLVINCTNAQDGQQMVLYQACSDPAAGPFVRELQEFLAKFDILQEADSEEETDAGGARQ</sequence>
<dbReference type="AlphaFoldDB" id="T2GC71"/>
<reference evidence="1 2" key="1">
    <citation type="journal article" date="2013" name="J. Bacteriol.">
        <title>Roles of HynAB and Ech, the only two hydrogenases found in the model sulfate reducer Desulfovibrio gigas.</title>
        <authorList>
            <person name="Morais-Silva F.O."/>
            <person name="Santos C.I."/>
            <person name="Rodrigues R."/>
            <person name="Pereira I.A."/>
            <person name="Rodrigues-Pousada C."/>
        </authorList>
    </citation>
    <scope>NUCLEOTIDE SEQUENCE [LARGE SCALE GENOMIC DNA]</scope>
    <source>
        <strain evidence="2">ATCC 19364 / DSM 1382 / NCIMB 9332 / VKM B-1759</strain>
    </source>
</reference>
<protein>
    <submittedName>
        <fullName evidence="1">Uncharacterized protein</fullName>
    </submittedName>
</protein>
<dbReference type="PATRIC" id="fig|1121448.10.peg.1956"/>
<evidence type="ECO:0000313" key="1">
    <source>
        <dbReference type="EMBL" id="AGW13774.1"/>
    </source>
</evidence>
<organism evidence="1 2">
    <name type="scientific">Megalodesulfovibrio gigas (strain ATCC 19364 / DSM 1382 / NCIMB 9332 / VKM B-1759)</name>
    <name type="common">Desulfovibrio gigas</name>
    <dbReference type="NCBI Taxonomy" id="1121448"/>
    <lineage>
        <taxon>Bacteria</taxon>
        <taxon>Pseudomonadati</taxon>
        <taxon>Thermodesulfobacteriota</taxon>
        <taxon>Desulfovibrionia</taxon>
        <taxon>Desulfovibrionales</taxon>
        <taxon>Desulfovibrionaceae</taxon>
        <taxon>Megalodesulfovibrio</taxon>
    </lineage>
</organism>
<accession>T2GC71</accession>
<dbReference type="KEGG" id="dgg:DGI_2000"/>
<dbReference type="STRING" id="1121448.DGI_2000"/>